<dbReference type="EMBL" id="CADIKW010000015">
    <property type="protein sequence ID" value="CAB3915162.1"/>
    <property type="molecule type" value="Genomic_DNA"/>
</dbReference>
<evidence type="ECO:0000256" key="1">
    <source>
        <dbReference type="SAM" id="MobiDB-lite"/>
    </source>
</evidence>
<reference evidence="3 4" key="1">
    <citation type="submission" date="2020-04" db="EMBL/GenBank/DDBJ databases">
        <authorList>
            <person name="De Canck E."/>
        </authorList>
    </citation>
    <scope>NUCLEOTIDE SEQUENCE [LARGE SCALE GENOMIC DNA]</scope>
    <source>
        <strain evidence="3 4">LMG 26841</strain>
    </source>
</reference>
<feature type="transmembrane region" description="Helical" evidence="2">
    <location>
        <begin position="21"/>
        <end position="39"/>
    </location>
</feature>
<keyword evidence="4" id="KW-1185">Reference proteome</keyword>
<dbReference type="GeneID" id="94358754"/>
<keyword evidence="2" id="KW-1133">Transmembrane helix</keyword>
<keyword evidence="2" id="KW-0472">Membrane</keyword>
<protein>
    <submittedName>
        <fullName evidence="3">Uncharacterized protein</fullName>
    </submittedName>
</protein>
<organism evidence="3 4">
    <name type="scientific">Achromobacter dolens</name>
    <dbReference type="NCBI Taxonomy" id="1287738"/>
    <lineage>
        <taxon>Bacteria</taxon>
        <taxon>Pseudomonadati</taxon>
        <taxon>Pseudomonadota</taxon>
        <taxon>Betaproteobacteria</taxon>
        <taxon>Burkholderiales</taxon>
        <taxon>Alcaligenaceae</taxon>
        <taxon>Achromobacter</taxon>
    </lineage>
</organism>
<evidence type="ECO:0000313" key="3">
    <source>
        <dbReference type="EMBL" id="CAB3915162.1"/>
    </source>
</evidence>
<proteinExistence type="predicted"/>
<feature type="region of interest" description="Disordered" evidence="1">
    <location>
        <begin position="135"/>
        <end position="154"/>
    </location>
</feature>
<gene>
    <name evidence="3" type="ORF">LMG26841_05212</name>
</gene>
<evidence type="ECO:0000313" key="4">
    <source>
        <dbReference type="Proteomes" id="UP000494272"/>
    </source>
</evidence>
<sequence length="154" mass="15815">MEKLHEWCLCRHPKLARAVRMLYAVVLVAAIFGGGYSVGSLTTWNSASRALAVQAEANTQQREDYRQALAAMSATISRAAGTAELAADKVDKAADAAEGAIKAAAGAATKAGTAAKKASAAAKSASTAVKKVEEVLTPPAPAAPARVPEWLNTP</sequence>
<evidence type="ECO:0000256" key="2">
    <source>
        <dbReference type="SAM" id="Phobius"/>
    </source>
</evidence>
<dbReference type="AlphaFoldDB" id="A0A6S7EJJ0"/>
<accession>A0A6S7EJJ0</accession>
<dbReference type="Proteomes" id="UP000494272">
    <property type="component" value="Unassembled WGS sequence"/>
</dbReference>
<keyword evidence="2" id="KW-0812">Transmembrane</keyword>
<dbReference type="RefSeq" id="WP_175168249.1">
    <property type="nucleotide sequence ID" value="NZ_CADIKW010000015.1"/>
</dbReference>
<name>A0A6S7EJJ0_9BURK</name>